<dbReference type="SUPFAM" id="SSF56112">
    <property type="entry name" value="Protein kinase-like (PK-like)"/>
    <property type="match status" value="1"/>
</dbReference>
<feature type="domain" description="Protein kinase" evidence="2">
    <location>
        <begin position="744"/>
        <end position="1362"/>
    </location>
</feature>
<evidence type="ECO:0000259" key="2">
    <source>
        <dbReference type="PROSITE" id="PS50011"/>
    </source>
</evidence>
<keyword evidence="3" id="KW-0808">Transferase</keyword>
<sequence length="1362" mass="139289">MVADTAAGRHAAKPAGSSSPLDRWAPRKLSVVPHSPELEAQRDDATTSISSTASAPVPTSQQPHSSTGNRFTRRLFSPDPSSTSEASPSPAPTPAPAAPLPPRAVADDIFTPGSGFGRPSRRDDIDGLPLLSGTAPSLFRAGLLDVTAPPASVWPLQSDAQCAHSDVVAAGPGPGAGGSKLGSEFASASQTVTATGTGSSMSANRPSLSLLTFAPPPRGACAGAGAQLPGTSAPASSTTPGETDAALSVFASTANARVTSSGSGSRNDIFSAPSPVVLPAPRMGPLFSPRAASAGAAAAAASPVPPQLPQLPWAASASSTSASASAEHHREHHQQRLRSSSSTSTNGFLNGTHARSSSSGGSDLRAGAPSHSSLVPSSSSSSLYCYTGTDNGNGAAETLPPLHSPSPFAATDEAPAMRSKRSNSSFYDASAAVAPPPRRGAVPPSPGFAGDSGGDSGGGAPAMLGHARKPSTGRRTNEQRAQERARIRKRNNESVEFRLRPTKEYFLGEGRHCTVYLGAYRRRRTADAATGDGSSSGMGDGSSSGMGDGSSSGMGMSMGNGSARAGPSRSFSLEVDRSAAAAQGGAGGREGAGGGVESPSSPISNESLALSHLTSESGWKLCAIKRLHADKTAQLVGLDEAFALRRLGSHPGIVRLIDIKDEVETASAPIASAGAAAAPVATRAGAERASGAMSTDTSASGTPQRSNTGCEKPDRPADPTPSDTPAMRKKASMGLLGVGVPSTFATPTKGGGGSSSSAGLVAPMVHGQASSDVSIPSQLASDPALVGKACKSPSPPPHTKESSLSHRRLASQPFEIKGETVSHDNVRSASEMPSWSSQPNALADLAAASPALTGVAETSSTVAEGATAGAQAEAGGGPSPASAAFAAESSVASRAAGGGAARPTTHDTPRLLILLELMPHSLYSFARKHPEYIDVEQWLQWARQLADVLTWMHEKGAVHADVKKENILLTEDLTLKLCDFNSTLWIDPNAPPTDGAGLGTPAYGAPELTRAISGGMPFGYEVDVWSMGAVLYSLASGVEPFARANSMVDILHRKRIFFESEEAERVRRMNVAEGYNSGAGSACASRKSSLRERRSGTHGSSYHRRDGSMDSIDSVASNLTNMSTRAPSALAIASLLGDDEGFIKTDHHMKSDPLGSDPHSPLARAASIHTTLTAHPSASVSARGASSTSHLPLPFSKSLRRTASFQASQEQALASSPPARMSAEEVNSNSSTAAAGPPSRPYNKIAGRERSSGSVSSANSAAASQLYVSVAAALERAAKRKSSHHDEAHSPGHGLFGETTELTKAEQADLNRHYTDGAPAMILPGGGRLPGAARDLLARMLQTDPRLRPSAKEVKATLERIP</sequence>
<dbReference type="EMBL" id="JMSN01000022">
    <property type="protein sequence ID" value="KDN49226.1"/>
    <property type="molecule type" value="Genomic_DNA"/>
</dbReference>
<feature type="region of interest" description="Disordered" evidence="1">
    <location>
        <begin position="1174"/>
        <end position="1259"/>
    </location>
</feature>
<dbReference type="Gene3D" id="1.10.510.10">
    <property type="entry name" value="Transferase(Phosphotransferase) domain 1"/>
    <property type="match status" value="1"/>
</dbReference>
<evidence type="ECO:0000256" key="1">
    <source>
        <dbReference type="SAM" id="MobiDB-lite"/>
    </source>
</evidence>
<name>A0A066W658_TILAU</name>
<feature type="compositionally biased region" description="Gly residues" evidence="1">
    <location>
        <begin position="584"/>
        <end position="596"/>
    </location>
</feature>
<feature type="region of interest" description="Disordered" evidence="1">
    <location>
        <begin position="526"/>
        <end position="608"/>
    </location>
</feature>
<dbReference type="InParanoid" id="A0A066W658"/>
<dbReference type="Pfam" id="PF00069">
    <property type="entry name" value="Pkinase"/>
    <property type="match status" value="1"/>
</dbReference>
<feature type="region of interest" description="Disordered" evidence="1">
    <location>
        <begin position="310"/>
        <end position="381"/>
    </location>
</feature>
<dbReference type="GO" id="GO:0004674">
    <property type="term" value="F:protein serine/threonine kinase activity"/>
    <property type="evidence" value="ECO:0007669"/>
    <property type="project" value="TreeGrafter"/>
</dbReference>
<evidence type="ECO:0000313" key="3">
    <source>
        <dbReference type="EMBL" id="KDN49226.1"/>
    </source>
</evidence>
<feature type="region of interest" description="Disordered" evidence="1">
    <location>
        <begin position="1278"/>
        <end position="1298"/>
    </location>
</feature>
<feature type="compositionally biased region" description="Low complexity" evidence="1">
    <location>
        <begin position="46"/>
        <end position="60"/>
    </location>
</feature>
<dbReference type="InterPro" id="IPR000719">
    <property type="entry name" value="Prot_kinase_dom"/>
</dbReference>
<dbReference type="HOGENOM" id="CLU_256912_0_0_1"/>
<feature type="region of interest" description="Disordered" evidence="1">
    <location>
        <begin position="686"/>
        <end position="727"/>
    </location>
</feature>
<dbReference type="InterPro" id="IPR011009">
    <property type="entry name" value="Kinase-like_dom_sf"/>
</dbReference>
<keyword evidence="4" id="KW-1185">Reference proteome</keyword>
<dbReference type="GO" id="GO:0005524">
    <property type="term" value="F:ATP binding"/>
    <property type="evidence" value="ECO:0007669"/>
    <property type="project" value="InterPro"/>
</dbReference>
<feature type="compositionally biased region" description="Polar residues" evidence="1">
    <location>
        <begin position="1201"/>
        <end position="1214"/>
    </location>
</feature>
<dbReference type="STRING" id="1037660.A0A066W658"/>
<dbReference type="GeneID" id="25266436"/>
<feature type="compositionally biased region" description="Basic and acidic residues" evidence="1">
    <location>
        <begin position="475"/>
        <end position="494"/>
    </location>
</feature>
<dbReference type="SMART" id="SM00220">
    <property type="entry name" value="S_TKc"/>
    <property type="match status" value="1"/>
</dbReference>
<feature type="compositionally biased region" description="Gly residues" evidence="1">
    <location>
        <begin position="450"/>
        <end position="460"/>
    </location>
</feature>
<feature type="compositionally biased region" description="Polar residues" evidence="1">
    <location>
        <begin position="598"/>
        <end position="608"/>
    </location>
</feature>
<dbReference type="RefSeq" id="XP_013244309.1">
    <property type="nucleotide sequence ID" value="XM_013388855.1"/>
</dbReference>
<protein>
    <submittedName>
        <fullName evidence="3">Kinase-like protein</fullName>
    </submittedName>
</protein>
<dbReference type="OrthoDB" id="4062651at2759"/>
<feature type="compositionally biased region" description="Pro residues" evidence="1">
    <location>
        <begin position="89"/>
        <end position="102"/>
    </location>
</feature>
<feature type="compositionally biased region" description="Polar residues" evidence="1">
    <location>
        <begin position="827"/>
        <end position="837"/>
    </location>
</feature>
<dbReference type="Proteomes" id="UP000027361">
    <property type="component" value="Unassembled WGS sequence"/>
</dbReference>
<feature type="compositionally biased region" description="Basic and acidic residues" evidence="1">
    <location>
        <begin position="36"/>
        <end position="45"/>
    </location>
</feature>
<feature type="region of interest" description="Disordered" evidence="1">
    <location>
        <begin position="1"/>
        <end position="132"/>
    </location>
</feature>
<feature type="compositionally biased region" description="Polar residues" evidence="1">
    <location>
        <begin position="61"/>
        <end position="70"/>
    </location>
</feature>
<feature type="compositionally biased region" description="Low complexity" evidence="1">
    <location>
        <begin position="310"/>
        <end position="325"/>
    </location>
</feature>
<feature type="compositionally biased region" description="Polar residues" evidence="1">
    <location>
        <begin position="692"/>
        <end position="709"/>
    </location>
</feature>
<proteinExistence type="predicted"/>
<feature type="compositionally biased region" description="Polar residues" evidence="1">
    <location>
        <begin position="346"/>
        <end position="361"/>
    </location>
</feature>
<feature type="compositionally biased region" description="Low complexity" evidence="1">
    <location>
        <begin position="369"/>
        <end position="381"/>
    </location>
</feature>
<dbReference type="PROSITE" id="PS50011">
    <property type="entry name" value="PROTEIN_KINASE_DOM"/>
    <property type="match status" value="1"/>
</dbReference>
<feature type="compositionally biased region" description="Basic and acidic residues" evidence="1">
    <location>
        <begin position="816"/>
        <end position="826"/>
    </location>
</feature>
<feature type="region of interest" description="Disordered" evidence="1">
    <location>
        <begin position="785"/>
        <end position="837"/>
    </location>
</feature>
<keyword evidence="3" id="KW-0418">Kinase</keyword>
<evidence type="ECO:0000313" key="4">
    <source>
        <dbReference type="Proteomes" id="UP000027361"/>
    </source>
</evidence>
<feature type="region of interest" description="Disordered" evidence="1">
    <location>
        <begin position="866"/>
        <end position="885"/>
    </location>
</feature>
<accession>A0A066W658</accession>
<comment type="caution">
    <text evidence="3">The sequence shown here is derived from an EMBL/GenBank/DDBJ whole genome shotgun (WGS) entry which is preliminary data.</text>
</comment>
<organism evidence="3 4">
    <name type="scientific">Tilletiaria anomala (strain ATCC 24038 / CBS 436.72 / UBC 951)</name>
    <dbReference type="NCBI Taxonomy" id="1037660"/>
    <lineage>
        <taxon>Eukaryota</taxon>
        <taxon>Fungi</taxon>
        <taxon>Dikarya</taxon>
        <taxon>Basidiomycota</taxon>
        <taxon>Ustilaginomycotina</taxon>
        <taxon>Exobasidiomycetes</taxon>
        <taxon>Georgefischeriales</taxon>
        <taxon>Tilletiariaceae</taxon>
        <taxon>Tilletiaria</taxon>
    </lineage>
</organism>
<dbReference type="PANTHER" id="PTHR24359:SF1">
    <property type="entry name" value="INHIBITOR OF NUCLEAR FACTOR KAPPA-B KINASE EPSILON SUBUNIT HOMOLOG 1-RELATED"/>
    <property type="match status" value="1"/>
</dbReference>
<feature type="compositionally biased region" description="Gly residues" evidence="1">
    <location>
        <begin position="534"/>
        <end position="558"/>
    </location>
</feature>
<feature type="region of interest" description="Disordered" evidence="1">
    <location>
        <begin position="395"/>
        <end position="494"/>
    </location>
</feature>
<feature type="compositionally biased region" description="Pro residues" evidence="1">
    <location>
        <begin position="434"/>
        <end position="446"/>
    </location>
</feature>
<feature type="region of interest" description="Disordered" evidence="1">
    <location>
        <begin position="1076"/>
        <end position="1110"/>
    </location>
</feature>
<dbReference type="PANTHER" id="PTHR24359">
    <property type="entry name" value="SERINE/THREONINE-PROTEIN KINASE SBK1"/>
    <property type="match status" value="1"/>
</dbReference>
<reference evidence="3 4" key="1">
    <citation type="submission" date="2014-05" db="EMBL/GenBank/DDBJ databases">
        <title>Draft genome sequence of a rare smut relative, Tilletiaria anomala UBC 951.</title>
        <authorList>
            <consortium name="DOE Joint Genome Institute"/>
            <person name="Toome M."/>
            <person name="Kuo A."/>
            <person name="Henrissat B."/>
            <person name="Lipzen A."/>
            <person name="Tritt A."/>
            <person name="Yoshinaga Y."/>
            <person name="Zane M."/>
            <person name="Barry K."/>
            <person name="Grigoriev I.V."/>
            <person name="Spatafora J.W."/>
            <person name="Aimea M.C."/>
        </authorList>
    </citation>
    <scope>NUCLEOTIDE SEQUENCE [LARGE SCALE GENOMIC DNA]</scope>
    <source>
        <strain evidence="3 4">UBC 951</strain>
    </source>
</reference>
<feature type="compositionally biased region" description="Polar residues" evidence="1">
    <location>
        <begin position="1174"/>
        <end position="1190"/>
    </location>
</feature>
<feature type="compositionally biased region" description="Low complexity" evidence="1">
    <location>
        <begin position="77"/>
        <end position="88"/>
    </location>
</feature>
<gene>
    <name evidence="3" type="ORF">K437DRAFT_273300</name>
</gene>
<dbReference type="OMA" id="ICWKVGP"/>